<organism evidence="2 3">
    <name type="scientific">Elaeophora elaphi</name>
    <dbReference type="NCBI Taxonomy" id="1147741"/>
    <lineage>
        <taxon>Eukaryota</taxon>
        <taxon>Metazoa</taxon>
        <taxon>Ecdysozoa</taxon>
        <taxon>Nematoda</taxon>
        <taxon>Chromadorea</taxon>
        <taxon>Rhabditida</taxon>
        <taxon>Spirurina</taxon>
        <taxon>Spiruromorpha</taxon>
        <taxon>Filarioidea</taxon>
        <taxon>Onchocercidae</taxon>
        <taxon>Elaeophora</taxon>
    </lineage>
</organism>
<proteinExistence type="predicted"/>
<accession>A0A0R3RIW9</accession>
<dbReference type="Proteomes" id="UP000050640">
    <property type="component" value="Unplaced"/>
</dbReference>
<protein>
    <submittedName>
        <fullName evidence="3">Reverse transcriptase domain-containing protein</fullName>
    </submittedName>
</protein>
<name>A0A0R3RIW9_9BILA</name>
<feature type="region of interest" description="Disordered" evidence="1">
    <location>
        <begin position="54"/>
        <end position="91"/>
    </location>
</feature>
<dbReference type="AlphaFoldDB" id="A0A0R3RIW9"/>
<sequence>MGGSQSQSYDLSNESMKSVQDMRDIVPSNNVVDGKLIHITSAESSNILPNAQELQRIPPPDEIPLTLEDLPVENMPIPKTSAPKITETVVE</sequence>
<keyword evidence="2" id="KW-1185">Reference proteome</keyword>
<reference evidence="3" key="1">
    <citation type="submission" date="2017-02" db="UniProtKB">
        <authorList>
            <consortium name="WormBaseParasite"/>
        </authorList>
    </citation>
    <scope>IDENTIFICATION</scope>
</reference>
<evidence type="ECO:0000313" key="2">
    <source>
        <dbReference type="Proteomes" id="UP000050640"/>
    </source>
</evidence>
<dbReference type="WBParaSite" id="EEL_0000142701-mRNA-1">
    <property type="protein sequence ID" value="EEL_0000142701-mRNA-1"/>
    <property type="gene ID" value="EEL_0000142701"/>
</dbReference>
<evidence type="ECO:0000256" key="1">
    <source>
        <dbReference type="SAM" id="MobiDB-lite"/>
    </source>
</evidence>
<evidence type="ECO:0000313" key="3">
    <source>
        <dbReference type="WBParaSite" id="EEL_0000142701-mRNA-1"/>
    </source>
</evidence>